<accession>A0A4R6V5A8</accession>
<feature type="region of interest" description="Disordered" evidence="1">
    <location>
        <begin position="84"/>
        <end position="110"/>
    </location>
</feature>
<proteinExistence type="predicted"/>
<dbReference type="RefSeq" id="WP_133828198.1">
    <property type="nucleotide sequence ID" value="NZ_BAABHR010000066.1"/>
</dbReference>
<reference evidence="3 4" key="1">
    <citation type="submission" date="2019-03" db="EMBL/GenBank/DDBJ databases">
        <title>Genomic Encyclopedia of Type Strains, Phase IV (KMG-IV): sequencing the most valuable type-strain genomes for metagenomic binning, comparative biology and taxonomic classification.</title>
        <authorList>
            <person name="Goeker M."/>
        </authorList>
    </citation>
    <scope>NUCLEOTIDE SEQUENCE [LARGE SCALE GENOMIC DNA]</scope>
    <source>
        <strain evidence="3 4">DSM 45775</strain>
    </source>
</reference>
<evidence type="ECO:0000313" key="3">
    <source>
        <dbReference type="EMBL" id="TDQ53965.1"/>
    </source>
</evidence>
<dbReference type="Pfam" id="PF03992">
    <property type="entry name" value="ABM"/>
    <property type="match status" value="1"/>
</dbReference>
<gene>
    <name evidence="3" type="ORF">EV188_106111</name>
</gene>
<dbReference type="GO" id="GO:0004497">
    <property type="term" value="F:monooxygenase activity"/>
    <property type="evidence" value="ECO:0007669"/>
    <property type="project" value="UniProtKB-KW"/>
</dbReference>
<protein>
    <submittedName>
        <fullName evidence="3">Antibiotic biosynthesis monooxygenase</fullName>
    </submittedName>
</protein>
<keyword evidence="3" id="KW-0560">Oxidoreductase</keyword>
<sequence>MLLVCRFAPAAEETAAFLERARRAVGLLAAQPGCEGVDLGRAIEEPGSWVLVARFVTVTAYRKALQPFDVREHVVPLLSEARTDEPAAHERALVAGPEGVTEHPSLLTDR</sequence>
<dbReference type="InterPro" id="IPR007138">
    <property type="entry name" value="ABM_dom"/>
</dbReference>
<dbReference type="OrthoDB" id="5193042at2"/>
<dbReference type="EMBL" id="SNYO01000006">
    <property type="protein sequence ID" value="TDQ53965.1"/>
    <property type="molecule type" value="Genomic_DNA"/>
</dbReference>
<dbReference type="Gene3D" id="3.30.70.100">
    <property type="match status" value="1"/>
</dbReference>
<dbReference type="SUPFAM" id="SSF54909">
    <property type="entry name" value="Dimeric alpha+beta barrel"/>
    <property type="match status" value="1"/>
</dbReference>
<organism evidence="3 4">
    <name type="scientific">Actinomycetospora succinea</name>
    <dbReference type="NCBI Taxonomy" id="663603"/>
    <lineage>
        <taxon>Bacteria</taxon>
        <taxon>Bacillati</taxon>
        <taxon>Actinomycetota</taxon>
        <taxon>Actinomycetes</taxon>
        <taxon>Pseudonocardiales</taxon>
        <taxon>Pseudonocardiaceae</taxon>
        <taxon>Actinomycetospora</taxon>
    </lineage>
</organism>
<evidence type="ECO:0000256" key="1">
    <source>
        <dbReference type="SAM" id="MobiDB-lite"/>
    </source>
</evidence>
<dbReference type="AlphaFoldDB" id="A0A4R6V5A8"/>
<comment type="caution">
    <text evidence="3">The sequence shown here is derived from an EMBL/GenBank/DDBJ whole genome shotgun (WGS) entry which is preliminary data.</text>
</comment>
<keyword evidence="4" id="KW-1185">Reference proteome</keyword>
<dbReference type="Proteomes" id="UP000295705">
    <property type="component" value="Unassembled WGS sequence"/>
</dbReference>
<dbReference type="InterPro" id="IPR011008">
    <property type="entry name" value="Dimeric_a/b-barrel"/>
</dbReference>
<evidence type="ECO:0000259" key="2">
    <source>
        <dbReference type="Pfam" id="PF03992"/>
    </source>
</evidence>
<name>A0A4R6V5A8_9PSEU</name>
<evidence type="ECO:0000313" key="4">
    <source>
        <dbReference type="Proteomes" id="UP000295705"/>
    </source>
</evidence>
<feature type="domain" description="ABM" evidence="2">
    <location>
        <begin position="3"/>
        <end position="66"/>
    </location>
</feature>
<keyword evidence="3" id="KW-0503">Monooxygenase</keyword>